<feature type="active site" description="Proton donor" evidence="6">
    <location>
        <position position="413"/>
    </location>
</feature>
<dbReference type="SUPFAM" id="SSF51011">
    <property type="entry name" value="Glycosyl hydrolase domain"/>
    <property type="match status" value="1"/>
</dbReference>
<dbReference type="GO" id="GO:0004553">
    <property type="term" value="F:hydrolase activity, hydrolyzing O-glycosyl compounds"/>
    <property type="evidence" value="ECO:0007669"/>
    <property type="project" value="InterPro"/>
</dbReference>
<dbReference type="Gene3D" id="2.60.40.10">
    <property type="entry name" value="Immunoglobulins"/>
    <property type="match status" value="1"/>
</dbReference>
<evidence type="ECO:0000256" key="2">
    <source>
        <dbReference type="ARBA" id="ARBA00022676"/>
    </source>
</evidence>
<dbReference type="InterPro" id="IPR017853">
    <property type="entry name" value="GH"/>
</dbReference>
<comment type="similarity">
    <text evidence="6">Belongs to the glycosyl hydrolase 13 family. GlgE subfamily.</text>
</comment>
<dbReference type="InterPro" id="IPR013780">
    <property type="entry name" value="Glyco_hydro_b"/>
</dbReference>
<evidence type="ECO:0000256" key="7">
    <source>
        <dbReference type="SAM" id="MobiDB-lite"/>
    </source>
</evidence>
<keyword evidence="4 6" id="KW-0119">Carbohydrate metabolism</keyword>
<dbReference type="InterPro" id="IPR049171">
    <property type="entry name" value="GLGE_C"/>
</dbReference>
<comment type="catalytic activity">
    <reaction evidence="5 6">
        <text>alpha-maltose 1-phosphate + [(1-&gt;4)-alpha-D-glucosyl](n) = [(1-&gt;4)-alpha-D-glucosyl](n+2) + phosphate</text>
        <dbReference type="Rhea" id="RHEA:42692"/>
        <dbReference type="Rhea" id="RHEA-COMP:9584"/>
        <dbReference type="Rhea" id="RHEA-COMP:10183"/>
        <dbReference type="ChEBI" id="CHEBI:15444"/>
        <dbReference type="ChEBI" id="CHEBI:43474"/>
        <dbReference type="ChEBI" id="CHEBI:63576"/>
        <dbReference type="EC" id="2.4.99.16"/>
    </reaction>
</comment>
<dbReference type="SUPFAM" id="SSF51445">
    <property type="entry name" value="(Trans)glycosidases"/>
    <property type="match status" value="1"/>
</dbReference>
<evidence type="ECO:0000256" key="6">
    <source>
        <dbReference type="HAMAP-Rule" id="MF_02124"/>
    </source>
</evidence>
<dbReference type="GO" id="GO:0030979">
    <property type="term" value="P:alpha-glucan biosynthetic process"/>
    <property type="evidence" value="ECO:0007669"/>
    <property type="project" value="UniProtKB-UniRule"/>
</dbReference>
<feature type="site" description="Transition state stabilizer" evidence="6">
    <location>
        <position position="470"/>
    </location>
</feature>
<sequence length="654" mass="73598">MVGRIPILNVMPVVDLGRQPAKATVGEPMPVSATVFREGHDKLGAEVVATDPAGVRRDPVLLRKHPERPDHYEAWLTPDLEGAWTFEVQAWSDPIGTWQHAAGLKIPAGVDVELMFTEGRLLFEKVKEGITEAHDKEVLEGAIAAAQDTERPVEARLAALQSPELTRLLAAHPVRELVTIEGPYRLYADRQRALFGAWYEFFPRSEGAYVDEKTGKVVSGTFRTAVKRLDYAADLGFDIVYLPPIHPIGEVNRKGPNNTLSPGPDDPGSPWAIGSKDGGHDAIHPDLGTWEDFDAFVAHAQGLGLEIALDLALQAAPDHPWVESHPEWFTTRADGTIAYAENPPKKYQDIYPVNFDNDPTGICREVLRIVKLWMSHGVRIFRVDNPHTKPVAFWEWLLREIRRTDPDVLFLAEAFTRPAMMSTLGSIGYHQSYTYFTWRTAKWEIEDYLRELSHHTDHVMRPNFFVNTPDILHESLQYGGPAMFKIRAVLAATGSPSWGVYSGYELYEHVAVRPGSEEYLDSEKYQIRVRDWDGAAAEGRTLAPYIKGLNQVRRQHPALQLLRNVTIHSADDENVLVFSKRAGDDIVVVVINLDPHGTRETTVHLNMPALGLGWHDSITVYDEITEQTWSWKEHNYVRLDPGHEPAHILSVRKP</sequence>
<dbReference type="InterPro" id="IPR026585">
    <property type="entry name" value="GlgE"/>
</dbReference>
<proteinExistence type="inferred from homology"/>
<feature type="binding site" evidence="6">
    <location>
        <position position="314"/>
    </location>
    <ligand>
        <name>alpha-maltose 1-phosphate</name>
        <dbReference type="ChEBI" id="CHEBI:63576"/>
    </ligand>
</feature>
<keyword evidence="2 6" id="KW-0328">Glycosyltransferase</keyword>
<evidence type="ECO:0000256" key="1">
    <source>
        <dbReference type="ARBA" id="ARBA00011738"/>
    </source>
</evidence>
<dbReference type="GO" id="GO:0016758">
    <property type="term" value="F:hexosyltransferase activity"/>
    <property type="evidence" value="ECO:0007669"/>
    <property type="project" value="UniProtKB-UniRule"/>
</dbReference>
<dbReference type="Pfam" id="PF21702">
    <property type="entry name" value="GLGE_C"/>
    <property type="match status" value="1"/>
</dbReference>
<gene>
    <name evidence="6" type="primary">glgE</name>
    <name evidence="9" type="ORF">ISU07_17470</name>
</gene>
<reference evidence="9" key="1">
    <citation type="submission" date="2020-11" db="EMBL/GenBank/DDBJ databases">
        <title>Nocardioides sp. nov., isolated from Soil of Cynanchum wilfordii Hemsley rhizosphere.</title>
        <authorList>
            <person name="Lee J.-S."/>
            <person name="Suh M.K."/>
            <person name="Kim J.-S."/>
        </authorList>
    </citation>
    <scope>NUCLEOTIDE SEQUENCE</scope>
    <source>
        <strain evidence="9">KCTC 19275</strain>
    </source>
</reference>
<dbReference type="InterPro" id="IPR021828">
    <property type="entry name" value="GlgE_dom_N/S"/>
</dbReference>
<feature type="domain" description="Glycosyl hydrolase family 13 catalytic" evidence="8">
    <location>
        <begin position="196"/>
        <end position="553"/>
    </location>
</feature>
<feature type="binding site" evidence="6">
    <location>
        <begin position="524"/>
        <end position="525"/>
    </location>
    <ligand>
        <name>alpha-maltose 1-phosphate</name>
        <dbReference type="ChEBI" id="CHEBI:63576"/>
    </ligand>
</feature>
<dbReference type="InterPro" id="IPR006047">
    <property type="entry name" value="GH13_cat_dom"/>
</dbReference>
<protein>
    <recommendedName>
        <fullName evidence="6">Alpha-1,4-glucan:maltose-1-phosphate maltosyltransferase</fullName>
        <shortName evidence="6">GMPMT</shortName>
        <ecNumber evidence="6">2.4.99.16</ecNumber>
    </recommendedName>
    <alternativeName>
        <fullName evidence="6">(1-&gt;4)-alpha-D-glucan:maltose-1-phosphate alpha-D-maltosyltransferase</fullName>
    </alternativeName>
</protein>
<dbReference type="InterPro" id="IPR013783">
    <property type="entry name" value="Ig-like_fold"/>
</dbReference>
<dbReference type="Pfam" id="PF11896">
    <property type="entry name" value="GlgE_dom_N_S"/>
    <property type="match status" value="1"/>
</dbReference>
<keyword evidence="3 6" id="KW-0808">Transferase</keyword>
<dbReference type="CDD" id="cd11344">
    <property type="entry name" value="AmyAc_GlgE_like"/>
    <property type="match status" value="1"/>
</dbReference>
<dbReference type="EC" id="2.4.99.16" evidence="6"/>
<evidence type="ECO:0000256" key="5">
    <source>
        <dbReference type="ARBA" id="ARBA00048735"/>
    </source>
</evidence>
<feature type="binding site" evidence="6">
    <location>
        <position position="254"/>
    </location>
    <ligand>
        <name>alpha-maltose 1-phosphate</name>
        <dbReference type="ChEBI" id="CHEBI:63576"/>
    </ligand>
</feature>
<feature type="binding site" evidence="6">
    <location>
        <position position="349"/>
    </location>
    <ligand>
        <name>alpha-maltose 1-phosphate</name>
        <dbReference type="ChEBI" id="CHEBI:63576"/>
    </ligand>
</feature>
<organism evidence="9 10">
    <name type="scientific">Nocardioides islandensis</name>
    <dbReference type="NCBI Taxonomy" id="433663"/>
    <lineage>
        <taxon>Bacteria</taxon>
        <taxon>Bacillati</taxon>
        <taxon>Actinomycetota</taxon>
        <taxon>Actinomycetes</taxon>
        <taxon>Propionibacteriales</taxon>
        <taxon>Nocardioidaceae</taxon>
        <taxon>Nocardioides</taxon>
    </lineage>
</organism>
<feature type="region of interest" description="Disordered" evidence="7">
    <location>
        <begin position="253"/>
        <end position="277"/>
    </location>
</feature>
<name>A0A930YLT1_9ACTN</name>
<comment type="caution">
    <text evidence="9">The sequence shown here is derived from an EMBL/GenBank/DDBJ whole genome shotgun (WGS) entry which is preliminary data.</text>
</comment>
<feature type="active site" description="Nucleophile" evidence="6">
    <location>
        <position position="384"/>
    </location>
</feature>
<evidence type="ECO:0000256" key="3">
    <source>
        <dbReference type="ARBA" id="ARBA00022679"/>
    </source>
</evidence>
<dbReference type="PANTHER" id="PTHR47786">
    <property type="entry name" value="ALPHA-1,4-GLUCAN:MALTOSE-1-PHOSPHATE MALTOSYLTRANSFERASE"/>
    <property type="match status" value="1"/>
</dbReference>
<dbReference type="AlphaFoldDB" id="A0A930YLT1"/>
<evidence type="ECO:0000259" key="8">
    <source>
        <dbReference type="SMART" id="SM00642"/>
    </source>
</evidence>
<accession>A0A930YLT1</accession>
<dbReference type="HAMAP" id="MF_02124">
    <property type="entry name" value="GlgE"/>
    <property type="match status" value="1"/>
</dbReference>
<dbReference type="EMBL" id="JADKPN010000012">
    <property type="protein sequence ID" value="MBF4764925.1"/>
    <property type="molecule type" value="Genomic_DNA"/>
</dbReference>
<dbReference type="PANTHER" id="PTHR47786:SF2">
    <property type="entry name" value="GLYCOSYL HYDROLASE FAMILY 13 CATALYTIC DOMAIN-CONTAINING PROTEIN"/>
    <property type="match status" value="1"/>
</dbReference>
<feature type="binding site" evidence="6">
    <location>
        <position position="385"/>
    </location>
    <ligand>
        <name>alpha-maltose 1-phosphate</name>
        <dbReference type="ChEBI" id="CHEBI:63576"/>
    </ligand>
</feature>
<dbReference type="Gene3D" id="2.60.40.1180">
    <property type="entry name" value="Golgi alpha-mannosidase II"/>
    <property type="match status" value="1"/>
</dbReference>
<evidence type="ECO:0000256" key="4">
    <source>
        <dbReference type="ARBA" id="ARBA00023277"/>
    </source>
</evidence>
<dbReference type="Proteomes" id="UP000640489">
    <property type="component" value="Unassembled WGS sequence"/>
</dbReference>
<comment type="function">
    <text evidence="6">Maltosyltransferase that uses maltose 1-phosphate (M1P) as the sugar donor to elongate linear or branched alpha-(1-&gt;4)-glucans. Is involved in a branched alpha-glucan biosynthetic pathway from trehalose, together with TreS, Mak and GlgB.</text>
</comment>
<keyword evidence="10" id="KW-1185">Reference proteome</keyword>
<evidence type="ECO:0000313" key="9">
    <source>
        <dbReference type="EMBL" id="MBF4764925.1"/>
    </source>
</evidence>
<comment type="subunit">
    <text evidence="1 6">Homodimer.</text>
</comment>
<dbReference type="Gene3D" id="1.20.58.80">
    <property type="entry name" value="Phosphotransferase system, lactose/cellobiose-type IIA subunit"/>
    <property type="match status" value="1"/>
</dbReference>
<evidence type="ECO:0000313" key="10">
    <source>
        <dbReference type="Proteomes" id="UP000640489"/>
    </source>
</evidence>
<dbReference type="Gene3D" id="3.20.20.80">
    <property type="entry name" value="Glycosidases"/>
    <property type="match status" value="1"/>
</dbReference>
<dbReference type="SMART" id="SM00642">
    <property type="entry name" value="Aamy"/>
    <property type="match status" value="1"/>
</dbReference>